<evidence type="ECO:0000256" key="1">
    <source>
        <dbReference type="ARBA" id="ARBA00022741"/>
    </source>
</evidence>
<dbReference type="GO" id="GO:0005524">
    <property type="term" value="F:ATP binding"/>
    <property type="evidence" value="ECO:0007669"/>
    <property type="project" value="UniProtKB-KW"/>
</dbReference>
<dbReference type="GO" id="GO:0043138">
    <property type="term" value="F:3'-5' DNA helicase activity"/>
    <property type="evidence" value="ECO:0007669"/>
    <property type="project" value="TreeGrafter"/>
</dbReference>
<dbReference type="InterPro" id="IPR014939">
    <property type="entry name" value="CDT1_Gemini-bd-like"/>
</dbReference>
<dbReference type="GO" id="GO:0036297">
    <property type="term" value="P:interstrand cross-link repair"/>
    <property type="evidence" value="ECO:0007669"/>
    <property type="project" value="TreeGrafter"/>
</dbReference>
<keyword evidence="2" id="KW-0067">ATP-binding</keyword>
<dbReference type="SMART" id="SM00487">
    <property type="entry name" value="DEXDc"/>
    <property type="match status" value="1"/>
</dbReference>
<feature type="compositionally biased region" description="Polar residues" evidence="3">
    <location>
        <begin position="1"/>
        <end position="12"/>
    </location>
</feature>
<sequence>MSELPTASTSKAGTKKRKVDTSPEESGSKKPRRATHNRGSKAKGKAKESKEPPKWPEYFESLFQIFKALNTVLAFCSSRKHLAITFPVVRKSVEGLLKRPLELDKVAEIKALLPDLIRFAYVPGSELRIHGDTLSQVQAKGRKERAPDYSQYSSQPPSTLPELMKDEDEHVLILDFADPSKGIKSSNAGFLFTNPPTLTPAATKKLIEKRNNGFTQAVNELLTATPEDEDPVSLLQGAARDHIPVNPKSPKPLESPRQVPGPQQRPSITEILTEMEEQEWVTDQIVHQKVFEEKSPQNATLETPLSETIEEALRSSRNITSLYTHQVAAIDALSRRQHVVVSTSTASGKSVIYQALAQDQKAALEQLLSSCPGLEDLQVATYDGDTPQDQRRVIRDTASVIFTNFDMLHASILPHEELWRRFLQNLKLVAVDELHYYNGVFGSATIAKPAQFMRNMFGIDDVVEITEDGAPSGQKHFVVWSPPGDSPHEVPNGPRDSGDIVLQDPENLRVGHENSQSRVDGRWPPRYFGPGYGLQRRQVDDRRHIEQEAFSGNLLGIVATNALELGVDIGILDAVIMNGFPMGGIASFRQQAGRAGRRSRDALALYVADGSPVDRHYVVDPDSLFDKAMDDLVIDTENNVILEAHLQCASHEVPLTLDDEKYFGPLTKDVCEMKLSKDKDGWYHPHTKYLPYPASHISLRGVEEEKYCVVDVTKLGKAGGQARILEEVEISRAMFEIYEGAVFIHQGLTFLVQEVSHDSRTARLIRADVNWTTDPRDFTNVDAVQTFRIREIKGSPHRAYYGRVEVKTTVFGYFKTRNKKIIDTIDVDTPPWERDTTGMWFDVPKKTLQLLRDIGITPAEAIHGAEHAFLNRFVLAADLGTECKAAEKEYKVTQSERKRPARLIFYEPSGKGGGTSAKAFDHANKILQDAVGAVERCECEDGCALCILSPLCAENNKVFNKTGALIILKSLLSVPLDADLLTEANASIIEAQDSIVEAETVRAAKGVEIEAGLK</sequence>
<feature type="domain" description="Helicase C-terminal" evidence="4">
    <location>
        <begin position="458"/>
        <end position="641"/>
    </location>
</feature>
<dbReference type="SUPFAM" id="SSF46785">
    <property type="entry name" value="Winged helix' DNA-binding domain"/>
    <property type="match status" value="1"/>
</dbReference>
<dbReference type="SUPFAM" id="SSF52540">
    <property type="entry name" value="P-loop containing nucleoside triphosphate hydrolases"/>
    <property type="match status" value="2"/>
</dbReference>
<protein>
    <recommendedName>
        <fullName evidence="4">Helicase C-terminal domain-containing protein</fullName>
    </recommendedName>
</protein>
<evidence type="ECO:0000259" key="4">
    <source>
        <dbReference type="PROSITE" id="PS51194"/>
    </source>
</evidence>
<dbReference type="GO" id="GO:0006289">
    <property type="term" value="P:nucleotide-excision repair"/>
    <property type="evidence" value="ECO:0007669"/>
    <property type="project" value="TreeGrafter"/>
</dbReference>
<evidence type="ECO:0000313" key="6">
    <source>
        <dbReference type="Proteomes" id="UP001212997"/>
    </source>
</evidence>
<dbReference type="InterPro" id="IPR027417">
    <property type="entry name" value="P-loop_NTPase"/>
</dbReference>
<comment type="caution">
    <text evidence="5">The sequence shown here is derived from an EMBL/GenBank/DDBJ whole genome shotgun (WGS) entry which is preliminary data.</text>
</comment>
<feature type="region of interest" description="Disordered" evidence="3">
    <location>
        <begin position="138"/>
        <end position="161"/>
    </location>
</feature>
<dbReference type="SMART" id="SM01075">
    <property type="entry name" value="CDT1"/>
    <property type="match status" value="1"/>
</dbReference>
<dbReference type="Pfam" id="PF22982">
    <property type="entry name" value="WHD_HRQ1"/>
    <property type="match status" value="1"/>
</dbReference>
<dbReference type="GO" id="GO:0005634">
    <property type="term" value="C:nucleus"/>
    <property type="evidence" value="ECO:0007669"/>
    <property type="project" value="TreeGrafter"/>
</dbReference>
<dbReference type="GO" id="GO:0003676">
    <property type="term" value="F:nucleic acid binding"/>
    <property type="evidence" value="ECO:0007669"/>
    <property type="project" value="InterPro"/>
</dbReference>
<feature type="compositionally biased region" description="Basic residues" evidence="3">
    <location>
        <begin position="29"/>
        <end position="44"/>
    </location>
</feature>
<dbReference type="InterPro" id="IPR055227">
    <property type="entry name" value="HRQ1_WHD"/>
</dbReference>
<dbReference type="EMBL" id="JANAWD010000315">
    <property type="protein sequence ID" value="KAJ3481557.1"/>
    <property type="molecule type" value="Genomic_DNA"/>
</dbReference>
<dbReference type="SMART" id="SM00490">
    <property type="entry name" value="HELICc"/>
    <property type="match status" value="1"/>
</dbReference>
<dbReference type="InterPro" id="IPR014001">
    <property type="entry name" value="Helicase_ATP-bd"/>
</dbReference>
<evidence type="ECO:0000256" key="2">
    <source>
        <dbReference type="ARBA" id="ARBA00022840"/>
    </source>
</evidence>
<proteinExistence type="predicted"/>
<dbReference type="PROSITE" id="PS51194">
    <property type="entry name" value="HELICASE_CTER"/>
    <property type="match status" value="1"/>
</dbReference>
<keyword evidence="6" id="KW-1185">Reference proteome</keyword>
<dbReference type="Pfam" id="PF09369">
    <property type="entry name" value="MZB"/>
    <property type="match status" value="1"/>
</dbReference>
<dbReference type="InterPro" id="IPR001650">
    <property type="entry name" value="Helicase_C-like"/>
</dbReference>
<evidence type="ECO:0000313" key="5">
    <source>
        <dbReference type="EMBL" id="KAJ3481557.1"/>
    </source>
</evidence>
<feature type="region of interest" description="Disordered" evidence="3">
    <location>
        <begin position="239"/>
        <end position="264"/>
    </location>
</feature>
<dbReference type="PANTHER" id="PTHR47957:SF3">
    <property type="entry name" value="ATP-DEPENDENT HELICASE HRQ1"/>
    <property type="match status" value="1"/>
</dbReference>
<dbReference type="Proteomes" id="UP001212997">
    <property type="component" value="Unassembled WGS sequence"/>
</dbReference>
<dbReference type="InterPro" id="IPR036390">
    <property type="entry name" value="WH_DNA-bd_sf"/>
</dbReference>
<dbReference type="PANTHER" id="PTHR47957">
    <property type="entry name" value="ATP-DEPENDENT HELICASE HRQ1"/>
    <property type="match status" value="1"/>
</dbReference>
<feature type="region of interest" description="Disordered" evidence="3">
    <location>
        <begin position="481"/>
        <end position="500"/>
    </location>
</feature>
<dbReference type="Pfam" id="PF00271">
    <property type="entry name" value="Helicase_C"/>
    <property type="match status" value="1"/>
</dbReference>
<dbReference type="Pfam" id="PF08839">
    <property type="entry name" value="CDT1"/>
    <property type="match status" value="1"/>
</dbReference>
<feature type="region of interest" description="Disordered" evidence="3">
    <location>
        <begin position="1"/>
        <end position="52"/>
    </location>
</feature>
<dbReference type="Pfam" id="PF00270">
    <property type="entry name" value="DEAD"/>
    <property type="match status" value="1"/>
</dbReference>
<name>A0AAD5V0P4_9APHY</name>
<dbReference type="InterPro" id="IPR011545">
    <property type="entry name" value="DEAD/DEAH_box_helicase_dom"/>
</dbReference>
<gene>
    <name evidence="5" type="ORF">NLI96_g7585</name>
</gene>
<accession>A0AAD5V0P4</accession>
<dbReference type="InterPro" id="IPR018973">
    <property type="entry name" value="MZB"/>
</dbReference>
<reference evidence="5" key="1">
    <citation type="submission" date="2022-07" db="EMBL/GenBank/DDBJ databases">
        <title>Genome Sequence of Physisporinus lineatus.</title>
        <authorList>
            <person name="Buettner E."/>
        </authorList>
    </citation>
    <scope>NUCLEOTIDE SEQUENCE</scope>
    <source>
        <strain evidence="5">VT162</strain>
    </source>
</reference>
<keyword evidence="1" id="KW-0547">Nucleotide-binding</keyword>
<evidence type="ECO:0000256" key="3">
    <source>
        <dbReference type="SAM" id="MobiDB-lite"/>
    </source>
</evidence>
<dbReference type="AlphaFoldDB" id="A0AAD5V0P4"/>
<organism evidence="5 6">
    <name type="scientific">Meripilus lineatus</name>
    <dbReference type="NCBI Taxonomy" id="2056292"/>
    <lineage>
        <taxon>Eukaryota</taxon>
        <taxon>Fungi</taxon>
        <taxon>Dikarya</taxon>
        <taxon>Basidiomycota</taxon>
        <taxon>Agaricomycotina</taxon>
        <taxon>Agaricomycetes</taxon>
        <taxon>Polyporales</taxon>
        <taxon>Meripilaceae</taxon>
        <taxon>Meripilus</taxon>
    </lineage>
</organism>
<dbReference type="Gene3D" id="3.40.50.300">
    <property type="entry name" value="P-loop containing nucleotide triphosphate hydrolases"/>
    <property type="match status" value="3"/>
</dbReference>